<keyword evidence="7 16" id="KW-0732">Signal</keyword>
<evidence type="ECO:0000256" key="15">
    <source>
        <dbReference type="RuleBase" id="RU003357"/>
    </source>
</evidence>
<evidence type="ECO:0000256" key="3">
    <source>
        <dbReference type="ARBA" id="ARBA00022448"/>
    </source>
</evidence>
<dbReference type="InterPro" id="IPR010105">
    <property type="entry name" value="TonB_sidphr_rcpt"/>
</dbReference>
<keyword evidence="12 19" id="KW-0675">Receptor</keyword>
<keyword evidence="13 14" id="KW-0998">Cell outer membrane</keyword>
<dbReference type="Gene3D" id="2.170.130.10">
    <property type="entry name" value="TonB-dependent receptor, plug domain"/>
    <property type="match status" value="1"/>
</dbReference>
<dbReference type="PANTHER" id="PTHR32552:SF68">
    <property type="entry name" value="FERRICHROME OUTER MEMBRANE TRANSPORTER_PHAGE RECEPTOR"/>
    <property type="match status" value="1"/>
</dbReference>
<sequence length="728" mass="79041">MCSRVVRNTVMAATLFALPLTTPLHAQENDQSKDGSNTLRTTKDGDTIVVTARAYVSDASFSANKTDIPLIQSPQSVSVISRDQIDLLNFIDVQQAVRYSAGVTGENYGPDLRYDFLTVRGFIPKQYIDGLVAPSTTTIASTGVDLYAFDSVEILKGPVSTLYGSTPPGGIYNQTSRRVSDEFGGEIRGKVGTDDYYELAGTLTGAIIDGISARVTGLYLNRGSERDFVDAERVLLAPTFSFDIGPETALTVNGYYQKDIINGEMNGFLPVEGTLLPNPNGKLPRSVNLGDPDNRFEREQYAVGASLKHVFSSNVSLISSIRYNDYDEETPQNVYGGGGFTNRTDPGQPDFFRTIGRFNFTYSENVEALSSDTRLDANFETGALTHKVIAGVDYRRVVNVADFGFFFDPQPIDAFDPVFTPIVTPTELYPDPFNNQRLRQTGIYAQNQIGLGNLFLTLGARQDWVNIANRADDTDTDQNAFTWRAGLNYVTKSGLAPYISYARSFEPVLGVDSVTNEPFKASRGEQYEGGIKYDGRTLGGNVDIFATAALFHIRQTNVVATAPSNIPVSGTQSGEVESSGVELEFAARINNQVALNGSYSFTDSEVTANANIPVEVGEPLPVTPRHRLALFGNYTVQQGALGGLGLGMGVRYSSKSAGSLPGPFNPVVFNGDASLLFDAIISYDTPDWRFAVNGSNIFDQRYVGRCARATGCNFGAGRQIIGTATYKF</sequence>
<dbReference type="Gene3D" id="2.40.170.20">
    <property type="entry name" value="TonB-dependent receptor, beta-barrel domain"/>
    <property type="match status" value="1"/>
</dbReference>
<evidence type="ECO:0000256" key="10">
    <source>
        <dbReference type="ARBA" id="ARBA00023077"/>
    </source>
</evidence>
<keyword evidence="5" id="KW-0410">Iron transport</keyword>
<feature type="signal peptide" evidence="16">
    <location>
        <begin position="1"/>
        <end position="26"/>
    </location>
</feature>
<dbReference type="Proteomes" id="UP000663923">
    <property type="component" value="Chromosome"/>
</dbReference>
<dbReference type="PANTHER" id="PTHR32552">
    <property type="entry name" value="FERRICHROME IRON RECEPTOR-RELATED"/>
    <property type="match status" value="1"/>
</dbReference>
<feature type="domain" description="TonB-dependent receptor-like beta-barrel" evidence="17">
    <location>
        <begin position="245"/>
        <end position="697"/>
    </location>
</feature>
<keyword evidence="8" id="KW-0408">Iron</keyword>
<dbReference type="InterPro" id="IPR000531">
    <property type="entry name" value="Beta-barrel_TonB"/>
</dbReference>
<evidence type="ECO:0000256" key="14">
    <source>
        <dbReference type="PROSITE-ProRule" id="PRU01360"/>
    </source>
</evidence>
<reference evidence="19 20" key="1">
    <citation type="submission" date="2021-03" db="EMBL/GenBank/DDBJ databases">
        <title>Complete genome of Parasphingorhabdus_sp.JHSY0214.</title>
        <authorList>
            <person name="Yoo J.H."/>
            <person name="Bae J.W."/>
        </authorList>
    </citation>
    <scope>NUCLEOTIDE SEQUENCE [LARGE SCALE GENOMIC DNA]</scope>
    <source>
        <strain evidence="19 20">JHSY0214</strain>
    </source>
</reference>
<evidence type="ECO:0000256" key="16">
    <source>
        <dbReference type="SAM" id="SignalP"/>
    </source>
</evidence>
<evidence type="ECO:0000256" key="7">
    <source>
        <dbReference type="ARBA" id="ARBA00022729"/>
    </source>
</evidence>
<evidence type="ECO:0000256" key="8">
    <source>
        <dbReference type="ARBA" id="ARBA00023004"/>
    </source>
</evidence>
<dbReference type="InterPro" id="IPR012910">
    <property type="entry name" value="Plug_dom"/>
</dbReference>
<evidence type="ECO:0000256" key="13">
    <source>
        <dbReference type="ARBA" id="ARBA00023237"/>
    </source>
</evidence>
<dbReference type="PROSITE" id="PS52016">
    <property type="entry name" value="TONB_DEPENDENT_REC_3"/>
    <property type="match status" value="1"/>
</dbReference>
<feature type="domain" description="TonB-dependent receptor plug" evidence="18">
    <location>
        <begin position="70"/>
        <end position="171"/>
    </location>
</feature>
<keyword evidence="3 14" id="KW-0813">Transport</keyword>
<protein>
    <submittedName>
        <fullName evidence="19">TonB-dependent siderophore receptor</fullName>
    </submittedName>
</protein>
<name>A0ABX7T2S8_9SPHN</name>
<keyword evidence="4 14" id="KW-1134">Transmembrane beta strand</keyword>
<keyword evidence="10 15" id="KW-0798">TonB box</keyword>
<evidence type="ECO:0000256" key="12">
    <source>
        <dbReference type="ARBA" id="ARBA00023170"/>
    </source>
</evidence>
<evidence type="ECO:0000313" key="19">
    <source>
        <dbReference type="EMBL" id="QTD55864.1"/>
    </source>
</evidence>
<dbReference type="NCBIfam" id="TIGR01783">
    <property type="entry name" value="TonB-siderophor"/>
    <property type="match status" value="1"/>
</dbReference>
<evidence type="ECO:0000259" key="17">
    <source>
        <dbReference type="Pfam" id="PF00593"/>
    </source>
</evidence>
<evidence type="ECO:0000313" key="20">
    <source>
        <dbReference type="Proteomes" id="UP000663923"/>
    </source>
</evidence>
<evidence type="ECO:0000256" key="5">
    <source>
        <dbReference type="ARBA" id="ARBA00022496"/>
    </source>
</evidence>
<dbReference type="CDD" id="cd01347">
    <property type="entry name" value="ligand_gated_channel"/>
    <property type="match status" value="1"/>
</dbReference>
<proteinExistence type="inferred from homology"/>
<gene>
    <name evidence="19" type="ORF">J4G78_17020</name>
</gene>
<dbReference type="EMBL" id="CP071794">
    <property type="protein sequence ID" value="QTD55864.1"/>
    <property type="molecule type" value="Genomic_DNA"/>
</dbReference>
<dbReference type="RefSeq" id="WP_207987688.1">
    <property type="nucleotide sequence ID" value="NZ_CP071794.1"/>
</dbReference>
<comment type="subcellular location">
    <subcellularLocation>
        <location evidence="1 14">Cell outer membrane</location>
        <topology evidence="1 14">Multi-pass membrane protein</topology>
    </subcellularLocation>
</comment>
<evidence type="ECO:0000256" key="9">
    <source>
        <dbReference type="ARBA" id="ARBA00023065"/>
    </source>
</evidence>
<organism evidence="19 20">
    <name type="scientific">Parasphingorhabdus cellanae</name>
    <dbReference type="NCBI Taxonomy" id="2806553"/>
    <lineage>
        <taxon>Bacteria</taxon>
        <taxon>Pseudomonadati</taxon>
        <taxon>Pseudomonadota</taxon>
        <taxon>Alphaproteobacteria</taxon>
        <taxon>Sphingomonadales</taxon>
        <taxon>Sphingomonadaceae</taxon>
        <taxon>Parasphingorhabdus</taxon>
    </lineage>
</organism>
<dbReference type="InterPro" id="IPR036942">
    <property type="entry name" value="Beta-barrel_TonB_sf"/>
</dbReference>
<keyword evidence="20" id="KW-1185">Reference proteome</keyword>
<evidence type="ECO:0000256" key="1">
    <source>
        <dbReference type="ARBA" id="ARBA00004571"/>
    </source>
</evidence>
<evidence type="ECO:0000259" key="18">
    <source>
        <dbReference type="Pfam" id="PF07715"/>
    </source>
</evidence>
<dbReference type="SUPFAM" id="SSF56935">
    <property type="entry name" value="Porins"/>
    <property type="match status" value="1"/>
</dbReference>
<feature type="chain" id="PRO_5045462779" evidence="16">
    <location>
        <begin position="27"/>
        <end position="728"/>
    </location>
</feature>
<keyword evidence="11 14" id="KW-0472">Membrane</keyword>
<keyword evidence="9" id="KW-0406">Ion transport</keyword>
<comment type="similarity">
    <text evidence="2 14 15">Belongs to the TonB-dependent receptor family.</text>
</comment>
<evidence type="ECO:0000256" key="4">
    <source>
        <dbReference type="ARBA" id="ARBA00022452"/>
    </source>
</evidence>
<accession>A0ABX7T2S8</accession>
<evidence type="ECO:0000256" key="2">
    <source>
        <dbReference type="ARBA" id="ARBA00009810"/>
    </source>
</evidence>
<dbReference type="Pfam" id="PF00593">
    <property type="entry name" value="TonB_dep_Rec_b-barrel"/>
    <property type="match status" value="1"/>
</dbReference>
<evidence type="ECO:0000256" key="11">
    <source>
        <dbReference type="ARBA" id="ARBA00023136"/>
    </source>
</evidence>
<evidence type="ECO:0000256" key="6">
    <source>
        <dbReference type="ARBA" id="ARBA00022692"/>
    </source>
</evidence>
<dbReference type="InterPro" id="IPR039426">
    <property type="entry name" value="TonB-dep_rcpt-like"/>
</dbReference>
<dbReference type="InterPro" id="IPR037066">
    <property type="entry name" value="Plug_dom_sf"/>
</dbReference>
<dbReference type="Pfam" id="PF07715">
    <property type="entry name" value="Plug"/>
    <property type="match status" value="1"/>
</dbReference>
<keyword evidence="6 14" id="KW-0812">Transmembrane</keyword>